<protein>
    <submittedName>
        <fullName evidence="2">Uncharacterized protein</fullName>
    </submittedName>
</protein>
<dbReference type="EMBL" id="JAECZO010000159">
    <property type="protein sequence ID" value="KAK7198572.1"/>
    <property type="molecule type" value="Genomic_DNA"/>
</dbReference>
<evidence type="ECO:0000313" key="3">
    <source>
        <dbReference type="Proteomes" id="UP001430356"/>
    </source>
</evidence>
<sequence length="232" mass="26034">MEQLEQGTEQQVPGRRAYSAFKEYRTLIHTPKKWDDPQWVPKWQQLYKSRARAGTLNAYQTMILSVVTDDSIEAAEMRNLIAVLALLPSEKVLPFYNFMMWERMELEAADALEFMDTIPVPMHNPRLLPDLNSKTLQEYAAWRSAGYAYGGYGTAQRPFSLYAEGHLTSGGNREGGVFDRSHQVAVKVAKELQGAGVVDMPLVGLPRATVQAPTSAKENSIRASNQKLAQDK</sequence>
<keyword evidence="3" id="KW-1185">Reference proteome</keyword>
<accession>A0AAW0EWB1</accession>
<name>A0AAW0EWB1_9TRYP</name>
<feature type="region of interest" description="Disordered" evidence="1">
    <location>
        <begin position="211"/>
        <end position="232"/>
    </location>
</feature>
<organism evidence="2 3">
    <name type="scientific">Novymonas esmeraldas</name>
    <dbReference type="NCBI Taxonomy" id="1808958"/>
    <lineage>
        <taxon>Eukaryota</taxon>
        <taxon>Discoba</taxon>
        <taxon>Euglenozoa</taxon>
        <taxon>Kinetoplastea</taxon>
        <taxon>Metakinetoplastina</taxon>
        <taxon>Trypanosomatida</taxon>
        <taxon>Trypanosomatidae</taxon>
        <taxon>Novymonas</taxon>
    </lineage>
</organism>
<gene>
    <name evidence="2" type="ORF">NESM_000819800</name>
</gene>
<dbReference type="AlphaFoldDB" id="A0AAW0EWB1"/>
<dbReference type="Proteomes" id="UP001430356">
    <property type="component" value="Unassembled WGS sequence"/>
</dbReference>
<proteinExistence type="predicted"/>
<reference evidence="2 3" key="1">
    <citation type="journal article" date="2021" name="MBio">
        <title>A New Model Trypanosomatid, Novymonas esmeraldas: Genomic Perception of Its 'Candidatus Pandoraea novymonadis' Endosymbiont.</title>
        <authorList>
            <person name="Zakharova A."/>
            <person name="Saura A."/>
            <person name="Butenko A."/>
            <person name="Podesvova L."/>
            <person name="Warmusova S."/>
            <person name="Kostygov A.Y."/>
            <person name="Nenarokova A."/>
            <person name="Lukes J."/>
            <person name="Opperdoes F.R."/>
            <person name="Yurchenko V."/>
        </authorList>
    </citation>
    <scope>NUCLEOTIDE SEQUENCE [LARGE SCALE GENOMIC DNA]</scope>
    <source>
        <strain evidence="2 3">E262AT.01</strain>
    </source>
</reference>
<evidence type="ECO:0000313" key="2">
    <source>
        <dbReference type="EMBL" id="KAK7198572.1"/>
    </source>
</evidence>
<comment type="caution">
    <text evidence="2">The sequence shown here is derived from an EMBL/GenBank/DDBJ whole genome shotgun (WGS) entry which is preliminary data.</text>
</comment>
<evidence type="ECO:0000256" key="1">
    <source>
        <dbReference type="SAM" id="MobiDB-lite"/>
    </source>
</evidence>